<evidence type="ECO:0000313" key="2">
    <source>
        <dbReference type="EMBL" id="CAB9505960.1"/>
    </source>
</evidence>
<accession>A0A9N8HB56</accession>
<dbReference type="AlphaFoldDB" id="A0A9N8HB56"/>
<keyword evidence="3" id="KW-1185">Reference proteome</keyword>
<evidence type="ECO:0000313" key="3">
    <source>
        <dbReference type="Proteomes" id="UP001153069"/>
    </source>
</evidence>
<comment type="caution">
    <text evidence="2">The sequence shown here is derived from an EMBL/GenBank/DDBJ whole genome shotgun (WGS) entry which is preliminary data.</text>
</comment>
<protein>
    <submittedName>
        <fullName evidence="2">Uncharacterized protein</fullName>
    </submittedName>
</protein>
<proteinExistence type="predicted"/>
<organism evidence="2 3">
    <name type="scientific">Seminavis robusta</name>
    <dbReference type="NCBI Taxonomy" id="568900"/>
    <lineage>
        <taxon>Eukaryota</taxon>
        <taxon>Sar</taxon>
        <taxon>Stramenopiles</taxon>
        <taxon>Ochrophyta</taxon>
        <taxon>Bacillariophyta</taxon>
        <taxon>Bacillariophyceae</taxon>
        <taxon>Bacillariophycidae</taxon>
        <taxon>Naviculales</taxon>
        <taxon>Naviculaceae</taxon>
        <taxon>Seminavis</taxon>
    </lineage>
</organism>
<reference evidence="2" key="1">
    <citation type="submission" date="2020-06" db="EMBL/GenBank/DDBJ databases">
        <authorList>
            <consortium name="Plant Systems Biology data submission"/>
        </authorList>
    </citation>
    <scope>NUCLEOTIDE SEQUENCE</scope>
    <source>
        <strain evidence="2">D6</strain>
    </source>
</reference>
<dbReference type="EMBL" id="CAICTM010000248">
    <property type="protein sequence ID" value="CAB9505960.1"/>
    <property type="molecule type" value="Genomic_DNA"/>
</dbReference>
<gene>
    <name evidence="2" type="ORF">SEMRO_249_G098670.1</name>
</gene>
<name>A0A9N8HB56_9STRA</name>
<dbReference type="Proteomes" id="UP001153069">
    <property type="component" value="Unassembled WGS sequence"/>
</dbReference>
<sequence>MTSTTVGDALDGRKRSAVEMAATDVPSDDRPCNKRARMNDSAPSNKRVVRYLEDDIIQEETDEEAERFARQCIADLEEVEWQHLRASYQERKRHHREQRNMWYEEDHLDQDRSLEKDGEEMPNRFSFFHYSVNDTEALERTQDEMYDNESTGSEDDYIIFEEDLGQDRSFDNDDDGVDVEDEDDEVWSFEGIGRQSDPKWAGPFIDLATVSAEEEAEYEACSFRGDDNRFMLIDAPQSESLDDWERYYRLKAIHIAKFKYDIVVRGVERPYDEEELKHGLGLPRTERLYFPPIDLSTVTPEEEEEYMSYEYTPYKRPIMLIYGTTLSDEDRWAKMDRMGGIHRAKHLQYLHGEA</sequence>
<feature type="region of interest" description="Disordered" evidence="1">
    <location>
        <begin position="1"/>
        <end position="43"/>
    </location>
</feature>
<evidence type="ECO:0000256" key="1">
    <source>
        <dbReference type="SAM" id="MobiDB-lite"/>
    </source>
</evidence>